<reference evidence="3" key="1">
    <citation type="submission" date="2020-08" db="EMBL/GenBank/DDBJ databases">
        <title>Multicomponent nature underlies the extraordinary mechanical properties of spider dragline silk.</title>
        <authorList>
            <person name="Kono N."/>
            <person name="Nakamura H."/>
            <person name="Mori M."/>
            <person name="Yoshida Y."/>
            <person name="Ohtoshi R."/>
            <person name="Malay A.D."/>
            <person name="Moran D.A.P."/>
            <person name="Tomita M."/>
            <person name="Numata K."/>
            <person name="Arakawa K."/>
        </authorList>
    </citation>
    <scope>NUCLEOTIDE SEQUENCE</scope>
</reference>
<gene>
    <name evidence="3" type="ORF">TNIN_171761</name>
</gene>
<keyword evidence="4" id="KW-1185">Reference proteome</keyword>
<feature type="compositionally biased region" description="Polar residues" evidence="1">
    <location>
        <begin position="134"/>
        <end position="145"/>
    </location>
</feature>
<evidence type="ECO:0000313" key="3">
    <source>
        <dbReference type="EMBL" id="GFY55042.1"/>
    </source>
</evidence>
<evidence type="ECO:0000313" key="4">
    <source>
        <dbReference type="Proteomes" id="UP000886998"/>
    </source>
</evidence>
<feature type="region of interest" description="Disordered" evidence="1">
    <location>
        <begin position="130"/>
        <end position="169"/>
    </location>
</feature>
<protein>
    <recommendedName>
        <fullName evidence="5">Secreted protein</fullName>
    </recommendedName>
</protein>
<dbReference type="EMBL" id="BMAV01010146">
    <property type="protein sequence ID" value="GFY55042.1"/>
    <property type="molecule type" value="Genomic_DNA"/>
</dbReference>
<dbReference type="AlphaFoldDB" id="A0A8X6XJI0"/>
<keyword evidence="2" id="KW-0732">Signal</keyword>
<sequence length="240" mass="27464">MWLYLIGFLCIMRGFLTSETQPNDARHNPKLHICVSKILECDSYRIRLSPSKEIGAPMFTKLNDLRKACKYVNRFLLCLKIASEYCKKFPSLLGNEMILSRSFPQELCQYNSFWEKLSLIEEKTEAISSPAVPSITTDSSENTNKPSEKANNRREGSHSRENAKKDTYPKERVFETFSNDIDELSLDFANKNNNLLKAEKILDVNANFKTDTSSNVADIPNEAEMEYFSQPNGDSFENEA</sequence>
<feature type="compositionally biased region" description="Basic and acidic residues" evidence="1">
    <location>
        <begin position="146"/>
        <end position="169"/>
    </location>
</feature>
<feature type="chain" id="PRO_5036486154" description="Secreted protein" evidence="2">
    <location>
        <begin position="18"/>
        <end position="240"/>
    </location>
</feature>
<evidence type="ECO:0008006" key="5">
    <source>
        <dbReference type="Google" id="ProtNLM"/>
    </source>
</evidence>
<dbReference type="OrthoDB" id="10417991at2759"/>
<comment type="caution">
    <text evidence="3">The sequence shown here is derived from an EMBL/GenBank/DDBJ whole genome shotgun (WGS) entry which is preliminary data.</text>
</comment>
<evidence type="ECO:0000256" key="1">
    <source>
        <dbReference type="SAM" id="MobiDB-lite"/>
    </source>
</evidence>
<organism evidence="3 4">
    <name type="scientific">Trichonephila inaurata madagascariensis</name>
    <dbReference type="NCBI Taxonomy" id="2747483"/>
    <lineage>
        <taxon>Eukaryota</taxon>
        <taxon>Metazoa</taxon>
        <taxon>Ecdysozoa</taxon>
        <taxon>Arthropoda</taxon>
        <taxon>Chelicerata</taxon>
        <taxon>Arachnida</taxon>
        <taxon>Araneae</taxon>
        <taxon>Araneomorphae</taxon>
        <taxon>Entelegynae</taxon>
        <taxon>Araneoidea</taxon>
        <taxon>Nephilidae</taxon>
        <taxon>Trichonephila</taxon>
        <taxon>Trichonephila inaurata</taxon>
    </lineage>
</organism>
<accession>A0A8X6XJI0</accession>
<dbReference type="Proteomes" id="UP000886998">
    <property type="component" value="Unassembled WGS sequence"/>
</dbReference>
<feature type="signal peptide" evidence="2">
    <location>
        <begin position="1"/>
        <end position="17"/>
    </location>
</feature>
<evidence type="ECO:0000256" key="2">
    <source>
        <dbReference type="SAM" id="SignalP"/>
    </source>
</evidence>
<proteinExistence type="predicted"/>
<name>A0A8X6XJI0_9ARAC</name>